<dbReference type="PANTHER" id="PTHR22950">
    <property type="entry name" value="AMINO ACID TRANSPORTER"/>
    <property type="match status" value="1"/>
</dbReference>
<feature type="transmembrane region" description="Helical" evidence="7">
    <location>
        <begin position="378"/>
        <end position="399"/>
    </location>
</feature>
<feature type="transmembrane region" description="Helical" evidence="7">
    <location>
        <begin position="125"/>
        <end position="144"/>
    </location>
</feature>
<evidence type="ECO:0000256" key="3">
    <source>
        <dbReference type="ARBA" id="ARBA00022692"/>
    </source>
</evidence>
<feature type="transmembrane region" description="Helical" evidence="7">
    <location>
        <begin position="336"/>
        <end position="358"/>
    </location>
</feature>
<evidence type="ECO:0000256" key="4">
    <source>
        <dbReference type="ARBA" id="ARBA00022989"/>
    </source>
</evidence>
<reference evidence="9 10" key="1">
    <citation type="submission" date="2024-02" db="EMBL/GenBank/DDBJ databases">
        <title>De novo assembly and annotation of 12 fungi associated with fruit tree decline syndrome in Ontario, Canada.</title>
        <authorList>
            <person name="Sulman M."/>
            <person name="Ellouze W."/>
            <person name="Ilyukhin E."/>
        </authorList>
    </citation>
    <scope>NUCLEOTIDE SEQUENCE [LARGE SCALE GENOMIC DNA]</scope>
    <source>
        <strain evidence="9 10">M1-105</strain>
    </source>
</reference>
<dbReference type="InterPro" id="IPR013057">
    <property type="entry name" value="AA_transpt_TM"/>
</dbReference>
<dbReference type="PANTHER" id="PTHR22950:SF668">
    <property type="entry name" value="AMINO ACID TRANSPORTER (EUROFUNG)"/>
    <property type="match status" value="1"/>
</dbReference>
<protein>
    <recommendedName>
        <fullName evidence="8">Amino acid transporter transmembrane domain-containing protein</fullName>
    </recommendedName>
</protein>
<feature type="transmembrane region" description="Helical" evidence="7">
    <location>
        <begin position="420"/>
        <end position="440"/>
    </location>
</feature>
<feature type="transmembrane region" description="Helical" evidence="7">
    <location>
        <begin position="156"/>
        <end position="181"/>
    </location>
</feature>
<evidence type="ECO:0000256" key="7">
    <source>
        <dbReference type="SAM" id="Phobius"/>
    </source>
</evidence>
<evidence type="ECO:0000259" key="8">
    <source>
        <dbReference type="Pfam" id="PF01490"/>
    </source>
</evidence>
<feature type="domain" description="Amino acid transporter transmembrane" evidence="8">
    <location>
        <begin position="122"/>
        <end position="508"/>
    </location>
</feature>
<dbReference type="Pfam" id="PF01490">
    <property type="entry name" value="Aa_trans"/>
    <property type="match status" value="1"/>
</dbReference>
<evidence type="ECO:0000313" key="10">
    <source>
        <dbReference type="Proteomes" id="UP001521116"/>
    </source>
</evidence>
<sequence length="528" mass="56802">MGAFDQSVANGGPIEHDMDISAAAPVVRDESKRNEEAAARETRSSTSGSQDMGGAEKLQDRQKGIDDLEKMAPPPYTASEAAVIASPLIGSRTNVLIYETSQVGEVNPFGHEDENAEIKYRTMEWWHAGLLMVAENISLGILSLPQAVAHLGLFPGIFLIVVFGLFSTYSGYVIGQFYLKYPSTHTFADAAYLMGGPIAKEIMGIAQCLILIFIQAAHVLSFSIAMNALTDHGTCSIVFGFVGFAVCLILSLKRQLEKVSYLSMISCLSITICIVVAMIGIGISKPDPAHIVAVNHDSDLKTGILAALQIILAYAGHVAFFTFCSELKRPEDFPKSLAFMQIIATTFYVIVGAVIYYYAGPTVLSPALGSASPIVAKVAFGLALPTIVIAGVVCGHVCCKYVWVRLWRHNPGRMHEKRGLPLLSWIGICAASWLVAWIIAEAIPSFSLLLGLISALFCSWFSFGFTGGLWLWMNRGRWTESWRKVLLALLNAYVLCQGAAICALGLYASGSALADGDGGTAFSCADNS</sequence>
<organism evidence="9 10">
    <name type="scientific">Neofusicoccum ribis</name>
    <dbReference type="NCBI Taxonomy" id="45134"/>
    <lineage>
        <taxon>Eukaryota</taxon>
        <taxon>Fungi</taxon>
        <taxon>Dikarya</taxon>
        <taxon>Ascomycota</taxon>
        <taxon>Pezizomycotina</taxon>
        <taxon>Dothideomycetes</taxon>
        <taxon>Dothideomycetes incertae sedis</taxon>
        <taxon>Botryosphaeriales</taxon>
        <taxon>Botryosphaeriaceae</taxon>
        <taxon>Neofusicoccum</taxon>
    </lineage>
</organism>
<comment type="similarity">
    <text evidence="2">Belongs to the amino acid/polyamine transporter 2 family.</text>
</comment>
<feature type="transmembrane region" description="Helical" evidence="7">
    <location>
        <begin position="236"/>
        <end position="252"/>
    </location>
</feature>
<keyword evidence="4 7" id="KW-1133">Transmembrane helix</keyword>
<feature type="transmembrane region" description="Helical" evidence="7">
    <location>
        <begin position="303"/>
        <end position="324"/>
    </location>
</feature>
<dbReference type="EMBL" id="JAJVDC020000066">
    <property type="protein sequence ID" value="KAL1628021.1"/>
    <property type="molecule type" value="Genomic_DNA"/>
</dbReference>
<dbReference type="Gene3D" id="1.20.1740.10">
    <property type="entry name" value="Amino acid/polyamine transporter I"/>
    <property type="match status" value="1"/>
</dbReference>
<feature type="transmembrane region" description="Helical" evidence="7">
    <location>
        <begin position="259"/>
        <end position="283"/>
    </location>
</feature>
<gene>
    <name evidence="9" type="ORF">SLS56_006062</name>
</gene>
<evidence type="ECO:0000313" key="9">
    <source>
        <dbReference type="EMBL" id="KAL1628021.1"/>
    </source>
</evidence>
<keyword evidence="10" id="KW-1185">Reference proteome</keyword>
<comment type="subcellular location">
    <subcellularLocation>
        <location evidence="1">Membrane</location>
        <topology evidence="1">Multi-pass membrane protein</topology>
    </subcellularLocation>
</comment>
<proteinExistence type="inferred from homology"/>
<evidence type="ECO:0000256" key="2">
    <source>
        <dbReference type="ARBA" id="ARBA00008066"/>
    </source>
</evidence>
<feature type="transmembrane region" description="Helical" evidence="7">
    <location>
        <begin position="446"/>
        <end position="473"/>
    </location>
</feature>
<accession>A0ABR3SRP3</accession>
<keyword evidence="3 7" id="KW-0812">Transmembrane</keyword>
<evidence type="ECO:0000256" key="6">
    <source>
        <dbReference type="SAM" id="MobiDB-lite"/>
    </source>
</evidence>
<feature type="region of interest" description="Disordered" evidence="6">
    <location>
        <begin position="1"/>
        <end position="57"/>
    </location>
</feature>
<dbReference type="Proteomes" id="UP001521116">
    <property type="component" value="Unassembled WGS sequence"/>
</dbReference>
<keyword evidence="5 7" id="KW-0472">Membrane</keyword>
<feature type="transmembrane region" description="Helical" evidence="7">
    <location>
        <begin position="202"/>
        <end position="224"/>
    </location>
</feature>
<comment type="caution">
    <text evidence="9">The sequence shown here is derived from an EMBL/GenBank/DDBJ whole genome shotgun (WGS) entry which is preliminary data.</text>
</comment>
<feature type="compositionally biased region" description="Basic and acidic residues" evidence="6">
    <location>
        <begin position="27"/>
        <end position="43"/>
    </location>
</feature>
<evidence type="ECO:0000256" key="5">
    <source>
        <dbReference type="ARBA" id="ARBA00023136"/>
    </source>
</evidence>
<evidence type="ECO:0000256" key="1">
    <source>
        <dbReference type="ARBA" id="ARBA00004141"/>
    </source>
</evidence>
<name>A0ABR3SRP3_9PEZI</name>
<feature type="transmembrane region" description="Helical" evidence="7">
    <location>
        <begin position="485"/>
        <end position="508"/>
    </location>
</feature>